<evidence type="ECO:0000313" key="2">
    <source>
        <dbReference type="EMBL" id="KKL96479.1"/>
    </source>
</evidence>
<reference evidence="2" key="1">
    <citation type="journal article" date="2015" name="Nature">
        <title>Complex archaea that bridge the gap between prokaryotes and eukaryotes.</title>
        <authorList>
            <person name="Spang A."/>
            <person name="Saw J.H."/>
            <person name="Jorgensen S.L."/>
            <person name="Zaremba-Niedzwiedzka K."/>
            <person name="Martijn J."/>
            <person name="Lind A.E."/>
            <person name="van Eijk R."/>
            <person name="Schleper C."/>
            <person name="Guy L."/>
            <person name="Ettema T.J."/>
        </authorList>
    </citation>
    <scope>NUCLEOTIDE SEQUENCE</scope>
</reference>
<sequence>MDIALIRTFIEVAATGSFVSASDRLF</sequence>
<dbReference type="PROSITE" id="PS50931">
    <property type="entry name" value="HTH_LYSR"/>
    <property type="match status" value="1"/>
</dbReference>
<dbReference type="InterPro" id="IPR000847">
    <property type="entry name" value="LysR_HTH_N"/>
</dbReference>
<feature type="domain" description="HTH lysR-type" evidence="1">
    <location>
        <begin position="1"/>
        <end position="26"/>
    </location>
</feature>
<gene>
    <name evidence="2" type="ORF">LCGC14_1844100</name>
</gene>
<dbReference type="EMBL" id="LAZR01018422">
    <property type="protein sequence ID" value="KKL96479.1"/>
    <property type="molecule type" value="Genomic_DNA"/>
</dbReference>
<protein>
    <recommendedName>
        <fullName evidence="1">HTH lysR-type domain-containing protein</fullName>
    </recommendedName>
</protein>
<feature type="non-terminal residue" evidence="2">
    <location>
        <position position="26"/>
    </location>
</feature>
<evidence type="ECO:0000259" key="1">
    <source>
        <dbReference type="PROSITE" id="PS50931"/>
    </source>
</evidence>
<dbReference type="GO" id="GO:0003700">
    <property type="term" value="F:DNA-binding transcription factor activity"/>
    <property type="evidence" value="ECO:0007669"/>
    <property type="project" value="InterPro"/>
</dbReference>
<comment type="caution">
    <text evidence="2">The sequence shown here is derived from an EMBL/GenBank/DDBJ whole genome shotgun (WGS) entry which is preliminary data.</text>
</comment>
<name>A0A0F9GCB9_9ZZZZ</name>
<dbReference type="AlphaFoldDB" id="A0A0F9GCB9"/>
<accession>A0A0F9GCB9</accession>
<organism evidence="2">
    <name type="scientific">marine sediment metagenome</name>
    <dbReference type="NCBI Taxonomy" id="412755"/>
    <lineage>
        <taxon>unclassified sequences</taxon>
        <taxon>metagenomes</taxon>
        <taxon>ecological metagenomes</taxon>
    </lineage>
</organism>
<proteinExistence type="predicted"/>